<dbReference type="Proteomes" id="UP000321562">
    <property type="component" value="Unassembled WGS sequence"/>
</dbReference>
<gene>
    <name evidence="5" type="ORF">FQV27_17285</name>
</gene>
<dbReference type="Pfam" id="PF01464">
    <property type="entry name" value="SLT"/>
    <property type="match status" value="1"/>
</dbReference>
<keyword evidence="6" id="KW-1185">Reference proteome</keyword>
<feature type="compositionally biased region" description="Polar residues" evidence="3">
    <location>
        <begin position="1"/>
        <end position="18"/>
    </location>
</feature>
<comment type="caution">
    <text evidence="5">The sequence shown here is derived from an EMBL/GenBank/DDBJ whole genome shotgun (WGS) entry which is preliminary data.</text>
</comment>
<dbReference type="Gene3D" id="1.10.530.10">
    <property type="match status" value="1"/>
</dbReference>
<evidence type="ECO:0000313" key="6">
    <source>
        <dbReference type="Proteomes" id="UP000321562"/>
    </source>
</evidence>
<feature type="compositionally biased region" description="Polar residues" evidence="3">
    <location>
        <begin position="37"/>
        <end position="49"/>
    </location>
</feature>
<dbReference type="AlphaFoldDB" id="A0A5C6RSN5"/>
<sequence>MDSGASKPSQETVNTNKPWSPPAKAWRRGFSDRSTDWSHSLISSGSRSTPFPPKSRRSPGSRWNRSSKRWFRAAIHRWTSRLLSAALSSLLLAAVAQADVIRFRSSSGSEQVSADSRPRAVFRYDQRGKLVVPPKLEEASADELEPAGVSTSDQMNFIATRGAVGDYSTPLEGVRATAARYQNHPAISAAGLTRAEWMALFQAMIWQESRFNPRAVSPKGARGLAQLMPGTAATLGVDPGDPMQNLDGGARYLLIQLQTFKSPMLALAAYNAGPGAVQKYGGVPPYRETRNYVVTILSHHERLMAAQ</sequence>
<feature type="compositionally biased region" description="Basic residues" evidence="3">
    <location>
        <begin position="54"/>
        <end position="63"/>
    </location>
</feature>
<dbReference type="InterPro" id="IPR023346">
    <property type="entry name" value="Lysozyme-like_dom_sf"/>
</dbReference>
<evidence type="ECO:0000256" key="1">
    <source>
        <dbReference type="ARBA" id="ARBA00007734"/>
    </source>
</evidence>
<organism evidence="5 6">
    <name type="scientific">Paracoccus aurantiacus</name>
    <dbReference type="NCBI Taxonomy" id="2599412"/>
    <lineage>
        <taxon>Bacteria</taxon>
        <taxon>Pseudomonadati</taxon>
        <taxon>Pseudomonadota</taxon>
        <taxon>Alphaproteobacteria</taxon>
        <taxon>Rhodobacterales</taxon>
        <taxon>Paracoccaceae</taxon>
        <taxon>Paracoccus</taxon>
    </lineage>
</organism>
<evidence type="ECO:0000256" key="2">
    <source>
        <dbReference type="ARBA" id="ARBA00009387"/>
    </source>
</evidence>
<evidence type="ECO:0000313" key="5">
    <source>
        <dbReference type="EMBL" id="TXB65069.1"/>
    </source>
</evidence>
<dbReference type="CDD" id="cd00254">
    <property type="entry name" value="LT-like"/>
    <property type="match status" value="1"/>
</dbReference>
<feature type="region of interest" description="Disordered" evidence="3">
    <location>
        <begin position="1"/>
        <end position="63"/>
    </location>
</feature>
<feature type="domain" description="Transglycosylase SLT" evidence="4">
    <location>
        <begin position="187"/>
        <end position="289"/>
    </location>
</feature>
<dbReference type="SUPFAM" id="SSF53955">
    <property type="entry name" value="Lysozyme-like"/>
    <property type="match status" value="1"/>
</dbReference>
<name>A0A5C6RSN5_9RHOB</name>
<proteinExistence type="inferred from homology"/>
<reference evidence="5 6" key="1">
    <citation type="submission" date="2019-08" db="EMBL/GenBank/DDBJ databases">
        <authorList>
            <person name="Ye J."/>
        </authorList>
    </citation>
    <scope>NUCLEOTIDE SEQUENCE [LARGE SCALE GENOMIC DNA]</scope>
    <source>
        <strain evidence="5 6">TK008</strain>
    </source>
</reference>
<dbReference type="PANTHER" id="PTHR37423:SF2">
    <property type="entry name" value="MEMBRANE-BOUND LYTIC MUREIN TRANSGLYCOSYLASE C"/>
    <property type="match status" value="1"/>
</dbReference>
<evidence type="ECO:0000259" key="4">
    <source>
        <dbReference type="Pfam" id="PF01464"/>
    </source>
</evidence>
<comment type="similarity">
    <text evidence="2">Belongs to the virb1 family.</text>
</comment>
<dbReference type="OrthoDB" id="9815002at2"/>
<comment type="similarity">
    <text evidence="1">Belongs to the transglycosylase Slt family.</text>
</comment>
<accession>A0A5C6RSN5</accession>
<protein>
    <submittedName>
        <fullName evidence="5">Lytic transglycosylase domain-containing protein</fullName>
    </submittedName>
</protein>
<dbReference type="PANTHER" id="PTHR37423">
    <property type="entry name" value="SOLUBLE LYTIC MUREIN TRANSGLYCOSYLASE-RELATED"/>
    <property type="match status" value="1"/>
</dbReference>
<dbReference type="InterPro" id="IPR008258">
    <property type="entry name" value="Transglycosylase_SLT_dom_1"/>
</dbReference>
<dbReference type="EMBL" id="VOPL01000010">
    <property type="protein sequence ID" value="TXB65069.1"/>
    <property type="molecule type" value="Genomic_DNA"/>
</dbReference>
<evidence type="ECO:0000256" key="3">
    <source>
        <dbReference type="SAM" id="MobiDB-lite"/>
    </source>
</evidence>